<dbReference type="PANTHER" id="PTHR18916">
    <property type="entry name" value="DYNACTIN 1-RELATED MICROTUBULE-BINDING"/>
    <property type="match status" value="1"/>
</dbReference>
<dbReference type="InterPro" id="IPR000938">
    <property type="entry name" value="CAP-Gly_domain"/>
</dbReference>
<feature type="region of interest" description="Disordered" evidence="1">
    <location>
        <begin position="547"/>
        <end position="574"/>
    </location>
</feature>
<evidence type="ECO:0000313" key="3">
    <source>
        <dbReference type="EMBL" id="KAK9507477.1"/>
    </source>
</evidence>
<sequence>MLLGLLGQANRNKTSKRATFHSYLKSEGCSPEREEEELDKINSTHIGRKVCISGCKIGILRYYGQTELGPGNWCGIELESAEGTNDGSINGVRLFNCSPSHGLFEQESKVTLISQIKAYVSEVSSSGPHSFLGVPREDVAGTSSRHSSASSLVPRTAALQDLSIQSKHSSFELDESLGILTPDQMSDFTLNGPLDYNLQRTPSAEELSSFMLKDEPFDEILENETLDDPACLLDDNLNKSESECAISKKNSDPQSQSSSLRTSKKDNISRTDRTPSLEDLPLDVGADTTDEAKSESTKSISRVAPPPNSFITSITSITSLDNGYQGDGEWSRPASRGPDHSPSAQAKLVKARLDPMTDSDFFTESDADMHEECAGHRRAQVIDGTLYGAAPPQSGITQSVNVGHSNHIQRFSPTNEEMDSSGIYSDLDKKYEEPIWEKCNVVDDERIASPEGSIMTTSSKSDQSLKKISPTAFSSLITEKLDTIKNLLDEAENQIVERSTGTEETSSDAKKARSETASVNKSIEGPMIKKYKMPKRNVVSKIKTMITSSPIQRKDGDNENQENRVPAASRPAKKGRWDAVMNKIAQGQAEEKTTPKLKEVKSKVYSGISGGTVCSKQMTPTRPVTASGWTSKSPSARCLSSAQSISTRSLRDISSIKTKW</sequence>
<dbReference type="PROSITE" id="PS50245">
    <property type="entry name" value="CAP_GLY_2"/>
    <property type="match status" value="1"/>
</dbReference>
<proteinExistence type="predicted"/>
<dbReference type="Pfam" id="PF01302">
    <property type="entry name" value="CAP_GLY"/>
    <property type="match status" value="1"/>
</dbReference>
<dbReference type="AlphaFoldDB" id="A0AAW1DER3"/>
<accession>A0AAW1DER3</accession>
<feature type="compositionally biased region" description="Polar residues" evidence="1">
    <location>
        <begin position="252"/>
        <end position="261"/>
    </location>
</feature>
<feature type="region of interest" description="Disordered" evidence="1">
    <location>
        <begin position="496"/>
        <end position="520"/>
    </location>
</feature>
<feature type="region of interest" description="Disordered" evidence="1">
    <location>
        <begin position="616"/>
        <end position="644"/>
    </location>
</feature>
<dbReference type="PANTHER" id="PTHR18916:SF93">
    <property type="entry name" value="RESTIN HOMOLOG"/>
    <property type="match status" value="1"/>
</dbReference>
<feature type="compositionally biased region" description="Basic and acidic residues" evidence="1">
    <location>
        <begin position="263"/>
        <end position="276"/>
    </location>
</feature>
<evidence type="ECO:0000259" key="2">
    <source>
        <dbReference type="PROSITE" id="PS50245"/>
    </source>
</evidence>
<evidence type="ECO:0000256" key="1">
    <source>
        <dbReference type="SAM" id="MobiDB-lite"/>
    </source>
</evidence>
<keyword evidence="4" id="KW-1185">Reference proteome</keyword>
<organism evidence="3 4">
    <name type="scientific">Rhynocoris fuscipes</name>
    <dbReference type="NCBI Taxonomy" id="488301"/>
    <lineage>
        <taxon>Eukaryota</taxon>
        <taxon>Metazoa</taxon>
        <taxon>Ecdysozoa</taxon>
        <taxon>Arthropoda</taxon>
        <taxon>Hexapoda</taxon>
        <taxon>Insecta</taxon>
        <taxon>Pterygota</taxon>
        <taxon>Neoptera</taxon>
        <taxon>Paraneoptera</taxon>
        <taxon>Hemiptera</taxon>
        <taxon>Heteroptera</taxon>
        <taxon>Panheteroptera</taxon>
        <taxon>Cimicomorpha</taxon>
        <taxon>Reduviidae</taxon>
        <taxon>Harpactorinae</taxon>
        <taxon>Harpactorini</taxon>
        <taxon>Rhynocoris</taxon>
    </lineage>
</organism>
<reference evidence="3 4" key="1">
    <citation type="submission" date="2022-12" db="EMBL/GenBank/DDBJ databases">
        <title>Chromosome-level genome assembly of true bugs.</title>
        <authorList>
            <person name="Ma L."/>
            <person name="Li H."/>
        </authorList>
    </citation>
    <scope>NUCLEOTIDE SEQUENCE [LARGE SCALE GENOMIC DNA]</scope>
    <source>
        <strain evidence="3">Lab_2022b</strain>
    </source>
</reference>
<feature type="region of interest" description="Disordered" evidence="1">
    <location>
        <begin position="244"/>
        <end position="342"/>
    </location>
</feature>
<name>A0AAW1DER3_9HEMI</name>
<dbReference type="SMART" id="SM01052">
    <property type="entry name" value="CAP_GLY"/>
    <property type="match status" value="1"/>
</dbReference>
<evidence type="ECO:0000313" key="4">
    <source>
        <dbReference type="Proteomes" id="UP001461498"/>
    </source>
</evidence>
<comment type="caution">
    <text evidence="3">The sequence shown here is derived from an EMBL/GenBank/DDBJ whole genome shotgun (WGS) entry which is preliminary data.</text>
</comment>
<dbReference type="EMBL" id="JAPXFL010000004">
    <property type="protein sequence ID" value="KAK9507477.1"/>
    <property type="molecule type" value="Genomic_DNA"/>
</dbReference>
<protein>
    <recommendedName>
        <fullName evidence="2">CAP-Gly domain-containing protein</fullName>
    </recommendedName>
</protein>
<dbReference type="Proteomes" id="UP001461498">
    <property type="component" value="Unassembled WGS sequence"/>
</dbReference>
<feature type="domain" description="CAP-Gly" evidence="2">
    <location>
        <begin position="64"/>
        <end position="106"/>
    </location>
</feature>
<dbReference type="SUPFAM" id="SSF74924">
    <property type="entry name" value="Cap-Gly domain"/>
    <property type="match status" value="1"/>
</dbReference>
<dbReference type="InterPro" id="IPR036859">
    <property type="entry name" value="CAP-Gly_dom_sf"/>
</dbReference>
<gene>
    <name evidence="3" type="ORF">O3M35_007329</name>
</gene>
<dbReference type="Gene3D" id="2.30.30.190">
    <property type="entry name" value="CAP Gly-rich-like domain"/>
    <property type="match status" value="1"/>
</dbReference>